<keyword evidence="3" id="KW-1185">Reference proteome</keyword>
<feature type="compositionally biased region" description="Polar residues" evidence="1">
    <location>
        <begin position="15"/>
        <end position="25"/>
    </location>
</feature>
<organism evidence="2 3">
    <name type="scientific">Schizopora paradoxa</name>
    <dbReference type="NCBI Taxonomy" id="27342"/>
    <lineage>
        <taxon>Eukaryota</taxon>
        <taxon>Fungi</taxon>
        <taxon>Dikarya</taxon>
        <taxon>Basidiomycota</taxon>
        <taxon>Agaricomycotina</taxon>
        <taxon>Agaricomycetes</taxon>
        <taxon>Hymenochaetales</taxon>
        <taxon>Schizoporaceae</taxon>
        <taxon>Schizopora</taxon>
    </lineage>
</organism>
<dbReference type="AlphaFoldDB" id="A0A0H2R1M3"/>
<protein>
    <submittedName>
        <fullName evidence="2">Uncharacterized protein</fullName>
    </submittedName>
</protein>
<dbReference type="Proteomes" id="UP000053477">
    <property type="component" value="Unassembled WGS sequence"/>
</dbReference>
<reference evidence="2 3" key="1">
    <citation type="submission" date="2015-04" db="EMBL/GenBank/DDBJ databases">
        <title>Complete genome sequence of Schizopora paradoxa KUC8140, a cosmopolitan wood degrader in East Asia.</title>
        <authorList>
            <consortium name="DOE Joint Genome Institute"/>
            <person name="Min B."/>
            <person name="Park H."/>
            <person name="Jang Y."/>
            <person name="Kim J.-J."/>
            <person name="Kim K.H."/>
            <person name="Pangilinan J."/>
            <person name="Lipzen A."/>
            <person name="Riley R."/>
            <person name="Grigoriev I.V."/>
            <person name="Spatafora J.W."/>
            <person name="Choi I.-G."/>
        </authorList>
    </citation>
    <scope>NUCLEOTIDE SEQUENCE [LARGE SCALE GENOMIC DNA]</scope>
    <source>
        <strain evidence="2 3">KUC8140</strain>
    </source>
</reference>
<dbReference type="InParanoid" id="A0A0H2R1M3"/>
<evidence type="ECO:0000256" key="1">
    <source>
        <dbReference type="SAM" id="MobiDB-lite"/>
    </source>
</evidence>
<sequence length="209" mass="24349">MFTPTLGRFPAPQASRPTPTFTPRRNSPDMMHVPAQTDKTSHFRVTYSSSARAWRRISIIHSPNHCRKRALAAPGAPQRSVLLHRWQSYVCFRLGWASHSYVSLQILVEWWLLVRVYQGSRVLFRSLSINTSIRSAQIDARSFTLRLRKDLQNRTSLGRQFINESLYGIKSPRRRPSFINNLGSWERSLRTTSIHVKSLEEWEAIRHHT</sequence>
<proteinExistence type="predicted"/>
<gene>
    <name evidence="2" type="ORF">SCHPADRAFT_717630</name>
</gene>
<evidence type="ECO:0000313" key="2">
    <source>
        <dbReference type="EMBL" id="KLO05640.1"/>
    </source>
</evidence>
<accession>A0A0H2R1M3</accession>
<name>A0A0H2R1M3_9AGAM</name>
<feature type="region of interest" description="Disordered" evidence="1">
    <location>
        <begin position="1"/>
        <end position="34"/>
    </location>
</feature>
<dbReference type="EMBL" id="KQ086281">
    <property type="protein sequence ID" value="KLO05640.1"/>
    <property type="molecule type" value="Genomic_DNA"/>
</dbReference>
<evidence type="ECO:0000313" key="3">
    <source>
        <dbReference type="Proteomes" id="UP000053477"/>
    </source>
</evidence>